<dbReference type="PANTHER" id="PTHR33710:SF71">
    <property type="entry name" value="ENDONUCLEASE_EXONUCLEASE_PHOSPHATASE DOMAIN-CONTAINING PROTEIN"/>
    <property type="match status" value="1"/>
</dbReference>
<dbReference type="EMBL" id="PKPP01004262">
    <property type="protein sequence ID" value="PWA65252.1"/>
    <property type="molecule type" value="Genomic_DNA"/>
</dbReference>
<evidence type="ECO:0000313" key="3">
    <source>
        <dbReference type="Proteomes" id="UP000245207"/>
    </source>
</evidence>
<feature type="domain" description="Reverse transcriptase zinc-binding" evidence="1">
    <location>
        <begin position="387"/>
        <end position="484"/>
    </location>
</feature>
<comment type="caution">
    <text evidence="2">The sequence shown here is derived from an EMBL/GenBank/DDBJ whole genome shotgun (WGS) entry which is preliminary data.</text>
</comment>
<reference evidence="2 3" key="1">
    <citation type="journal article" date="2018" name="Mol. Plant">
        <title>The genome of Artemisia annua provides insight into the evolution of Asteraceae family and artemisinin biosynthesis.</title>
        <authorList>
            <person name="Shen Q."/>
            <person name="Zhang L."/>
            <person name="Liao Z."/>
            <person name="Wang S."/>
            <person name="Yan T."/>
            <person name="Shi P."/>
            <person name="Liu M."/>
            <person name="Fu X."/>
            <person name="Pan Q."/>
            <person name="Wang Y."/>
            <person name="Lv Z."/>
            <person name="Lu X."/>
            <person name="Zhang F."/>
            <person name="Jiang W."/>
            <person name="Ma Y."/>
            <person name="Chen M."/>
            <person name="Hao X."/>
            <person name="Li L."/>
            <person name="Tang Y."/>
            <person name="Lv G."/>
            <person name="Zhou Y."/>
            <person name="Sun X."/>
            <person name="Brodelius P.E."/>
            <person name="Rose J.K.C."/>
            <person name="Tang K."/>
        </authorList>
    </citation>
    <scope>NUCLEOTIDE SEQUENCE [LARGE SCALE GENOMIC DNA]</scope>
    <source>
        <strain evidence="3">cv. Huhao1</strain>
        <tissue evidence="2">Leaf</tissue>
    </source>
</reference>
<dbReference type="Proteomes" id="UP000245207">
    <property type="component" value="Unassembled WGS sequence"/>
</dbReference>
<evidence type="ECO:0000313" key="2">
    <source>
        <dbReference type="EMBL" id="PWA65252.1"/>
    </source>
</evidence>
<organism evidence="2 3">
    <name type="scientific">Artemisia annua</name>
    <name type="common">Sweet wormwood</name>
    <dbReference type="NCBI Taxonomy" id="35608"/>
    <lineage>
        <taxon>Eukaryota</taxon>
        <taxon>Viridiplantae</taxon>
        <taxon>Streptophyta</taxon>
        <taxon>Embryophyta</taxon>
        <taxon>Tracheophyta</taxon>
        <taxon>Spermatophyta</taxon>
        <taxon>Magnoliopsida</taxon>
        <taxon>eudicotyledons</taxon>
        <taxon>Gunneridae</taxon>
        <taxon>Pentapetalae</taxon>
        <taxon>asterids</taxon>
        <taxon>campanulids</taxon>
        <taxon>Asterales</taxon>
        <taxon>Asteraceae</taxon>
        <taxon>Asteroideae</taxon>
        <taxon>Anthemideae</taxon>
        <taxon>Artemisiinae</taxon>
        <taxon>Artemisia</taxon>
    </lineage>
</organism>
<sequence>MKTKQKAVRRIPSVSNLDRADLSPDVAPICCTSKSPKRKHSLCEDSCVTTSSANCTNKKCIRMNILPYPESSKSIQDNEISTYAHSTHDPASSSMFSQSTILSNETPSHQTEMKNPFDLLVSRDISDKQGGSVNVSRRIEEYQEFMYASELIEIPFKGTNYTWDNKRNGGENVRERIDRALGNAALFEAFPYQSLTHQPLIGSDHSPLIYKTCSSPKKRRKSFKFESMWTLEESCEEVIRDLWCTSQLNDHMKNLKNQLASCAVGLRSWSRSHFGNNKKIVAKVSECDCLMRLIDQYCKASGQSINFSKSETQKWIPYPEDFYVRHPRGPFSPDTFVSDFINNGAWDISKLNDVVLPEEVSLISQIPISKSGAPDKLVWHYDAKGSYTVKSGYQQALVQRENHSDMIASTSSALNKSFWKQLWNLKTLPRVKFFWWKACSNALATHENLSRRGCNCSPICSICYSKVETVEHMLFECPWTNLVWFGSPLGLRLDATQGSIVSRVQTLLDTVHSKVERMKLHTSLANTAWQIWKSRNRKVFNACQPCPSNTISSVNSMLLCIFCEICCENYTVGDLVYKSLIMARNHGPQNNRSKTAIISEDITFTQNLVKVKKTDWVYFSKIL</sequence>
<dbReference type="InterPro" id="IPR036691">
    <property type="entry name" value="Endo/exonu/phosph_ase_sf"/>
</dbReference>
<dbReference type="SUPFAM" id="SSF56219">
    <property type="entry name" value="DNase I-like"/>
    <property type="match status" value="1"/>
</dbReference>
<gene>
    <name evidence="2" type="ORF">CTI12_AA315900</name>
</gene>
<accession>A0A2U1MVH6</accession>
<name>A0A2U1MVH6_ARTAN</name>
<proteinExistence type="predicted"/>
<dbReference type="InterPro" id="IPR026960">
    <property type="entry name" value="RVT-Znf"/>
</dbReference>
<dbReference type="STRING" id="35608.A0A2U1MVH6"/>
<dbReference type="PANTHER" id="PTHR33710">
    <property type="entry name" value="BNAC02G09200D PROTEIN"/>
    <property type="match status" value="1"/>
</dbReference>
<keyword evidence="3" id="KW-1185">Reference proteome</keyword>
<dbReference type="OrthoDB" id="1751718at2759"/>
<dbReference type="AlphaFoldDB" id="A0A2U1MVH6"/>
<protein>
    <recommendedName>
        <fullName evidence="1">Reverse transcriptase zinc-binding domain-containing protein</fullName>
    </recommendedName>
</protein>
<evidence type="ECO:0000259" key="1">
    <source>
        <dbReference type="Pfam" id="PF13966"/>
    </source>
</evidence>
<dbReference type="Pfam" id="PF13966">
    <property type="entry name" value="zf-RVT"/>
    <property type="match status" value="1"/>
</dbReference>